<sequence length="301" mass="30937">MTHLSRRLALTLGLLGTVSGAGAIQLDIAATASSAASAQLRFGVREYQAGSFTLGAGLSTSGADLSATRALVLPGVGTARAQASAGVLWSGGLRGALNLSGTAGPVALTLGLNSWTAALERFDPLARWAEAAPDLRSRGFSAGVTARYRLRRDLLLNLDSTLGGQSSVLVGAEFRRDALSYRLGARVGQQVLAVSAGVSYVAESGLTVVADALYGSGTLGLSGSLELPDRLGDGSDLRLYVAYEPWRTVSEPLRYGVQANLSTGPGTLLLELRGGQSVSGQSGFGGRVQYTLPLGEDAEQP</sequence>
<proteinExistence type="predicted"/>
<gene>
    <name evidence="2" type="ORF">ABOD76_18675</name>
</gene>
<feature type="signal peptide" evidence="1">
    <location>
        <begin position="1"/>
        <end position="23"/>
    </location>
</feature>
<accession>A0AAU7UAB7</accession>
<feature type="chain" id="PRO_5043941519" evidence="1">
    <location>
        <begin position="24"/>
        <end position="301"/>
    </location>
</feature>
<dbReference type="AlphaFoldDB" id="A0AAU7UAB7"/>
<dbReference type="RefSeq" id="WP_350243471.1">
    <property type="nucleotide sequence ID" value="NZ_CP158299.1"/>
</dbReference>
<protein>
    <submittedName>
        <fullName evidence="2">Uncharacterized protein</fullName>
    </submittedName>
</protein>
<evidence type="ECO:0000313" key="2">
    <source>
        <dbReference type="EMBL" id="XBV85434.1"/>
    </source>
</evidence>
<dbReference type="EMBL" id="CP158299">
    <property type="protein sequence ID" value="XBV85434.1"/>
    <property type="molecule type" value="Genomic_DNA"/>
</dbReference>
<dbReference type="KEGG" id="dsc:ABOD76_18675"/>
<name>A0AAU7UAB7_9DEIO</name>
<organism evidence="2">
    <name type="scientific">Deinococcus sonorensis KR-87</name>
    <dbReference type="NCBI Taxonomy" id="694439"/>
    <lineage>
        <taxon>Bacteria</taxon>
        <taxon>Thermotogati</taxon>
        <taxon>Deinococcota</taxon>
        <taxon>Deinococci</taxon>
        <taxon>Deinococcales</taxon>
        <taxon>Deinococcaceae</taxon>
        <taxon>Deinococcus</taxon>
    </lineage>
</organism>
<keyword evidence="1" id="KW-0732">Signal</keyword>
<reference evidence="2" key="1">
    <citation type="submission" date="2024-06" db="EMBL/GenBank/DDBJ databases">
        <title>Draft Genome Sequence of Deinococcus sonorensis Type Strain KR-87, a Biofilm Producing Representative of the Genus Deinococcus.</title>
        <authorList>
            <person name="Boren L.S."/>
            <person name="Grosso R.A."/>
            <person name="Hugenberg-Cox A.N."/>
            <person name="Hill J.T.E."/>
            <person name="Albert C.M."/>
            <person name="Tuohy J.M."/>
        </authorList>
    </citation>
    <scope>NUCLEOTIDE SEQUENCE</scope>
    <source>
        <strain evidence="2">KR-87</strain>
    </source>
</reference>
<evidence type="ECO:0000256" key="1">
    <source>
        <dbReference type="SAM" id="SignalP"/>
    </source>
</evidence>